<dbReference type="EC" id="2.7.11.-" evidence="10"/>
<comment type="similarity">
    <text evidence="2 10">Belongs to the PDK/BCKDK protein kinase family.</text>
</comment>
<dbReference type="Pfam" id="PF10436">
    <property type="entry name" value="BCDHK_Adom3"/>
    <property type="match status" value="1"/>
</dbReference>
<dbReference type="InterPro" id="IPR036784">
    <property type="entry name" value="AK/P_DHK_N_sf"/>
</dbReference>
<gene>
    <name evidence="12" type="ORF">BB560_000052</name>
</gene>
<evidence type="ECO:0000256" key="7">
    <source>
        <dbReference type="ARBA" id="ARBA00022840"/>
    </source>
</evidence>
<proteinExistence type="inferred from homology"/>
<evidence type="ECO:0000256" key="2">
    <source>
        <dbReference type="ARBA" id="ARBA00006155"/>
    </source>
</evidence>
<keyword evidence="3" id="KW-0597">Phosphoprotein</keyword>
<dbReference type="STRING" id="133381.A0A2T9ZLM2"/>
<keyword evidence="7 10" id="KW-0067">ATP-binding</keyword>
<dbReference type="GO" id="GO:0005759">
    <property type="term" value="C:mitochondrial matrix"/>
    <property type="evidence" value="ECO:0007669"/>
    <property type="project" value="UniProtKB-SubCell"/>
</dbReference>
<evidence type="ECO:0000313" key="13">
    <source>
        <dbReference type="Proteomes" id="UP000245609"/>
    </source>
</evidence>
<dbReference type="Proteomes" id="UP000245609">
    <property type="component" value="Unassembled WGS sequence"/>
</dbReference>
<evidence type="ECO:0000256" key="8">
    <source>
        <dbReference type="ARBA" id="ARBA00022946"/>
    </source>
</evidence>
<comment type="subcellular location">
    <subcellularLocation>
        <location evidence="1 10">Mitochondrion matrix</location>
    </subcellularLocation>
</comment>
<dbReference type="Pfam" id="PF02518">
    <property type="entry name" value="HATPase_c"/>
    <property type="match status" value="1"/>
</dbReference>
<evidence type="ECO:0000256" key="1">
    <source>
        <dbReference type="ARBA" id="ARBA00004305"/>
    </source>
</evidence>
<dbReference type="AlphaFoldDB" id="A0A2T9ZLM2"/>
<dbReference type="PANTHER" id="PTHR11947:SF20">
    <property type="entry name" value="[3-METHYL-2-OXOBUTANOATE DEHYDROGENASE [LIPOAMIDE]] KINASE, MITOCHONDRIAL"/>
    <property type="match status" value="1"/>
</dbReference>
<keyword evidence="6 10" id="KW-0418">Kinase</keyword>
<dbReference type="InterPro" id="IPR018955">
    <property type="entry name" value="BCDHK/PDK_N"/>
</dbReference>
<dbReference type="EMBL" id="MBFS01000006">
    <property type="protein sequence ID" value="PVV05427.1"/>
    <property type="molecule type" value="Genomic_DNA"/>
</dbReference>
<feature type="domain" description="Histidine kinase" evidence="11">
    <location>
        <begin position="306"/>
        <end position="433"/>
    </location>
</feature>
<protein>
    <recommendedName>
        <fullName evidence="10">Protein-serine/threonine kinase</fullName>
        <ecNumber evidence="10">2.7.11.-</ecNumber>
    </recommendedName>
</protein>
<evidence type="ECO:0000313" key="12">
    <source>
        <dbReference type="EMBL" id="PVV05427.1"/>
    </source>
</evidence>
<dbReference type="InterPro" id="IPR004358">
    <property type="entry name" value="Sig_transdc_His_kin-like_C"/>
</dbReference>
<keyword evidence="5 10" id="KW-0547">Nucleotide-binding</keyword>
<dbReference type="PROSITE" id="PS50109">
    <property type="entry name" value="HIS_KIN"/>
    <property type="match status" value="1"/>
</dbReference>
<dbReference type="InterPro" id="IPR036890">
    <property type="entry name" value="HATPase_C_sf"/>
</dbReference>
<organism evidence="12 13">
    <name type="scientific">Smittium megazygosporum</name>
    <dbReference type="NCBI Taxonomy" id="133381"/>
    <lineage>
        <taxon>Eukaryota</taxon>
        <taxon>Fungi</taxon>
        <taxon>Fungi incertae sedis</taxon>
        <taxon>Zoopagomycota</taxon>
        <taxon>Kickxellomycotina</taxon>
        <taxon>Harpellomycetes</taxon>
        <taxon>Harpellales</taxon>
        <taxon>Legeriomycetaceae</taxon>
        <taxon>Smittium</taxon>
    </lineage>
</organism>
<dbReference type="GO" id="GO:0005524">
    <property type="term" value="F:ATP binding"/>
    <property type="evidence" value="ECO:0007669"/>
    <property type="project" value="UniProtKB-UniRule"/>
</dbReference>
<keyword evidence="4 10" id="KW-0808">Transferase</keyword>
<evidence type="ECO:0000256" key="6">
    <source>
        <dbReference type="ARBA" id="ARBA00022777"/>
    </source>
</evidence>
<keyword evidence="13" id="KW-1185">Reference proteome</keyword>
<evidence type="ECO:0000256" key="5">
    <source>
        <dbReference type="ARBA" id="ARBA00022741"/>
    </source>
</evidence>
<keyword evidence="9 10" id="KW-0496">Mitochondrion</keyword>
<dbReference type="Gene3D" id="1.20.140.20">
    <property type="entry name" value="Alpha-ketoacid/pyruvate dehydrogenase kinase, N-terminal domain"/>
    <property type="match status" value="1"/>
</dbReference>
<evidence type="ECO:0000256" key="4">
    <source>
        <dbReference type="ARBA" id="ARBA00022679"/>
    </source>
</evidence>
<dbReference type="Gene3D" id="3.30.565.10">
    <property type="entry name" value="Histidine kinase-like ATPase, C-terminal domain"/>
    <property type="match status" value="1"/>
</dbReference>
<evidence type="ECO:0000256" key="9">
    <source>
        <dbReference type="ARBA" id="ARBA00023128"/>
    </source>
</evidence>
<dbReference type="InterPro" id="IPR039028">
    <property type="entry name" value="BCKD/PDK"/>
</dbReference>
<sequence>MKVPKLYPRNLIDVSQFQKRSFLIPEYRCLSTTTNTKKISFYDSAMLSKYAKQKIKNITSTELLSYGKNPMSEENFLAYTRFCQEELKVRLAKRVIAFNNLPFIVGTNPYISEVHGLYYKAFKNLCVFKPAETLGDEKAYTNALFETIKSLSNVIQTISEGMYESLRYMKKSSVKAFIDDLISSRIGLRVIGEHQVWLSRQFYAQLDKANNLNRSKNFSSEENNSDEDWNGSIHTKLNILKLMTQCCLHVQKMCRLHYGIAPSFEFDGSLNTKFSYIPSHLEYMSIELLKNAFRASTEKAIQLQGMQNSIINMFQDEAENTTKVNPVKITISKGGQSVCIKIQDHGGGIRTEDERSIYDYSFTTYKTRDSEQQEGLGLLSEIHLSNAAGGSIAGLGFGLPMTKVYAGYFGGSLDLFSMPGHGCDAFLQLPSIEASPKII</sequence>
<dbReference type="SUPFAM" id="SSF55874">
    <property type="entry name" value="ATPase domain of HSP90 chaperone/DNA topoisomerase II/histidine kinase"/>
    <property type="match status" value="1"/>
</dbReference>
<dbReference type="GO" id="GO:0010906">
    <property type="term" value="P:regulation of glucose metabolic process"/>
    <property type="evidence" value="ECO:0007669"/>
    <property type="project" value="TreeGrafter"/>
</dbReference>
<dbReference type="OrthoDB" id="3264224at2759"/>
<dbReference type="PRINTS" id="PR00344">
    <property type="entry name" value="BCTRLSENSOR"/>
</dbReference>
<comment type="caution">
    <text evidence="12">The sequence shown here is derived from an EMBL/GenBank/DDBJ whole genome shotgun (WGS) entry which is preliminary data.</text>
</comment>
<evidence type="ECO:0000259" key="11">
    <source>
        <dbReference type="PROSITE" id="PS50109"/>
    </source>
</evidence>
<evidence type="ECO:0000256" key="10">
    <source>
        <dbReference type="RuleBase" id="RU366032"/>
    </source>
</evidence>
<name>A0A2T9ZLM2_9FUNG</name>
<dbReference type="GO" id="GO:0004740">
    <property type="term" value="F:pyruvate dehydrogenase (acetyl-transferring) kinase activity"/>
    <property type="evidence" value="ECO:0007669"/>
    <property type="project" value="TreeGrafter"/>
</dbReference>
<dbReference type="InterPro" id="IPR005467">
    <property type="entry name" value="His_kinase_dom"/>
</dbReference>
<accession>A0A2T9ZLM2</accession>
<dbReference type="SUPFAM" id="SSF69012">
    <property type="entry name" value="alpha-ketoacid dehydrogenase kinase, N-terminal domain"/>
    <property type="match status" value="1"/>
</dbReference>
<dbReference type="PANTHER" id="PTHR11947">
    <property type="entry name" value="PYRUVATE DEHYDROGENASE KINASE"/>
    <property type="match status" value="1"/>
</dbReference>
<keyword evidence="8" id="KW-0809">Transit peptide</keyword>
<dbReference type="InterPro" id="IPR003594">
    <property type="entry name" value="HATPase_dom"/>
</dbReference>
<reference evidence="12 13" key="1">
    <citation type="journal article" date="2018" name="MBio">
        <title>Comparative Genomics Reveals the Core Gene Toolbox for the Fungus-Insect Symbiosis.</title>
        <authorList>
            <person name="Wang Y."/>
            <person name="Stata M."/>
            <person name="Wang W."/>
            <person name="Stajich J.E."/>
            <person name="White M.M."/>
            <person name="Moncalvo J.M."/>
        </authorList>
    </citation>
    <scope>NUCLEOTIDE SEQUENCE [LARGE SCALE GENOMIC DNA]</scope>
    <source>
        <strain evidence="12 13">SC-DP-2</strain>
    </source>
</reference>
<evidence type="ECO:0000256" key="3">
    <source>
        <dbReference type="ARBA" id="ARBA00022553"/>
    </source>
</evidence>